<protein>
    <submittedName>
        <fullName evidence="1">Uncharacterized protein</fullName>
    </submittedName>
</protein>
<proteinExistence type="predicted"/>
<evidence type="ECO:0000313" key="1">
    <source>
        <dbReference type="EMBL" id="PVH36291.1"/>
    </source>
</evidence>
<organism evidence="1">
    <name type="scientific">Panicum hallii</name>
    <dbReference type="NCBI Taxonomy" id="206008"/>
    <lineage>
        <taxon>Eukaryota</taxon>
        <taxon>Viridiplantae</taxon>
        <taxon>Streptophyta</taxon>
        <taxon>Embryophyta</taxon>
        <taxon>Tracheophyta</taxon>
        <taxon>Spermatophyta</taxon>
        <taxon>Magnoliopsida</taxon>
        <taxon>Liliopsida</taxon>
        <taxon>Poales</taxon>
        <taxon>Poaceae</taxon>
        <taxon>PACMAD clade</taxon>
        <taxon>Panicoideae</taxon>
        <taxon>Panicodae</taxon>
        <taxon>Paniceae</taxon>
        <taxon>Panicinae</taxon>
        <taxon>Panicum</taxon>
        <taxon>Panicum sect. Panicum</taxon>
    </lineage>
</organism>
<sequence>MPYGSIQLCSSEKIMQKLRRQDTLIKAESVS</sequence>
<dbReference type="Proteomes" id="UP000243499">
    <property type="component" value="Chromosome 6"/>
</dbReference>
<dbReference type="Gramene" id="PVH36291">
    <property type="protein sequence ID" value="PVH36291"/>
    <property type="gene ID" value="PAHAL_6G041200"/>
</dbReference>
<dbReference type="EMBL" id="CM008051">
    <property type="protein sequence ID" value="PVH36291.1"/>
    <property type="molecule type" value="Genomic_DNA"/>
</dbReference>
<gene>
    <name evidence="1" type="ORF">PAHAL_6G041200</name>
</gene>
<name>A0A2T8IF37_9POAL</name>
<dbReference type="AlphaFoldDB" id="A0A2T8IF37"/>
<reference evidence="1" key="1">
    <citation type="submission" date="2018-04" db="EMBL/GenBank/DDBJ databases">
        <title>WGS assembly of Panicum hallii.</title>
        <authorList>
            <person name="Lovell J."/>
            <person name="Jenkins J."/>
            <person name="Lowry D."/>
            <person name="Mamidi S."/>
            <person name="Sreedasyam A."/>
            <person name="Weng X."/>
            <person name="Barry K."/>
            <person name="Bonette J."/>
            <person name="Campitelli B."/>
            <person name="Daum C."/>
            <person name="Gordon S."/>
            <person name="Gould B."/>
            <person name="Lipzen A."/>
            <person name="Macqueen A."/>
            <person name="Palacio-Mejia J."/>
            <person name="Plott C."/>
            <person name="Shakirov E."/>
            <person name="Shu S."/>
            <person name="Yoshinaga Y."/>
            <person name="Zane M."/>
            <person name="Rokhsar D."/>
            <person name="Grimwood J."/>
            <person name="Schmutz J."/>
            <person name="Juenger T."/>
        </authorList>
    </citation>
    <scope>NUCLEOTIDE SEQUENCE [LARGE SCALE GENOMIC DNA]</scope>
    <source>
        <strain evidence="1">FIL2</strain>
    </source>
</reference>
<accession>A0A2T8IF37</accession>